<keyword evidence="6" id="KW-1185">Reference proteome</keyword>
<sequence length="242" mass="27155">MHRIFQRFIDRLSAAEDLAGFSDAMSVTAAALDLSCFAYLGLPRQRHGKPRLITTYPEEWTSHYLRSRYERIDAVITQALQSPEPFQWGVGLPSPFGSPEQQRLLDEASQFGIRTGFTVPIHDGRGPIAALTFAADQREASFELCINSHARVLQLMAIYFHAHVRRKLTDEHRIGEVPLSPREFECLKWAAQGKSSWEIGLILGISRHTVTSYLDSAKEKLGVRTIVQAATRLAAAKGEEHN</sequence>
<dbReference type="Proteomes" id="UP000290819">
    <property type="component" value="Unassembled WGS sequence"/>
</dbReference>
<dbReference type="GO" id="GO:0006355">
    <property type="term" value="P:regulation of DNA-templated transcription"/>
    <property type="evidence" value="ECO:0007669"/>
    <property type="project" value="InterPro"/>
</dbReference>
<dbReference type="Pfam" id="PF00196">
    <property type="entry name" value="GerE"/>
    <property type="match status" value="1"/>
</dbReference>
<dbReference type="SMART" id="SM00421">
    <property type="entry name" value="HTH_LUXR"/>
    <property type="match status" value="1"/>
</dbReference>
<dbReference type="Pfam" id="PF03472">
    <property type="entry name" value="Autoind_bind"/>
    <property type="match status" value="1"/>
</dbReference>
<dbReference type="PROSITE" id="PS00622">
    <property type="entry name" value="HTH_LUXR_1"/>
    <property type="match status" value="1"/>
</dbReference>
<reference evidence="5 6" key="1">
    <citation type="submission" date="2017-03" db="EMBL/GenBank/DDBJ databases">
        <authorList>
            <person name="Safronova V.I."/>
            <person name="Sazanova A.L."/>
            <person name="Chirak E.R."/>
        </authorList>
    </citation>
    <scope>NUCLEOTIDE SEQUENCE [LARGE SCALE GENOMIC DNA]</scope>
    <source>
        <strain evidence="5 6">Opo-243</strain>
    </source>
</reference>
<keyword evidence="3" id="KW-0804">Transcription</keyword>
<dbReference type="SUPFAM" id="SSF46894">
    <property type="entry name" value="C-terminal effector domain of the bipartite response regulators"/>
    <property type="match status" value="1"/>
</dbReference>
<evidence type="ECO:0000256" key="3">
    <source>
        <dbReference type="ARBA" id="ARBA00023163"/>
    </source>
</evidence>
<keyword evidence="2" id="KW-0238">DNA-binding</keyword>
<dbReference type="Gene3D" id="1.10.10.10">
    <property type="entry name" value="Winged helix-like DNA-binding domain superfamily/Winged helix DNA-binding domain"/>
    <property type="match status" value="1"/>
</dbReference>
<proteinExistence type="predicted"/>
<dbReference type="Gene3D" id="3.30.450.80">
    <property type="entry name" value="Transcription factor LuxR-like, autoinducer-binding domain"/>
    <property type="match status" value="1"/>
</dbReference>
<evidence type="ECO:0000313" key="5">
    <source>
        <dbReference type="EMBL" id="RXT54340.1"/>
    </source>
</evidence>
<feature type="domain" description="HTH luxR-type" evidence="4">
    <location>
        <begin position="172"/>
        <end position="237"/>
    </location>
</feature>
<dbReference type="PROSITE" id="PS50043">
    <property type="entry name" value="HTH_LUXR_2"/>
    <property type="match status" value="1"/>
</dbReference>
<evidence type="ECO:0000313" key="6">
    <source>
        <dbReference type="Proteomes" id="UP000290819"/>
    </source>
</evidence>
<dbReference type="InterPro" id="IPR016032">
    <property type="entry name" value="Sig_transdc_resp-reg_C-effctor"/>
</dbReference>
<gene>
    <name evidence="5" type="ORF">B5V03_01700</name>
</gene>
<keyword evidence="1" id="KW-0805">Transcription regulation</keyword>
<dbReference type="PRINTS" id="PR00038">
    <property type="entry name" value="HTHLUXR"/>
</dbReference>
<dbReference type="CDD" id="cd06170">
    <property type="entry name" value="LuxR_C_like"/>
    <property type="match status" value="1"/>
</dbReference>
<evidence type="ECO:0000256" key="1">
    <source>
        <dbReference type="ARBA" id="ARBA00023015"/>
    </source>
</evidence>
<evidence type="ECO:0000259" key="4">
    <source>
        <dbReference type="PROSITE" id="PS50043"/>
    </source>
</evidence>
<dbReference type="RefSeq" id="WP_129267531.1">
    <property type="nucleotide sequence ID" value="NZ_MZXW01000004.1"/>
</dbReference>
<dbReference type="EMBL" id="MZXW01000004">
    <property type="protein sequence ID" value="RXT54340.1"/>
    <property type="molecule type" value="Genomic_DNA"/>
</dbReference>
<dbReference type="PANTHER" id="PTHR44688">
    <property type="entry name" value="DNA-BINDING TRANSCRIPTIONAL ACTIVATOR DEVR_DOSR"/>
    <property type="match status" value="1"/>
</dbReference>
<dbReference type="InterPro" id="IPR005143">
    <property type="entry name" value="TF_LuxR_autoind-bd_dom"/>
</dbReference>
<dbReference type="InterPro" id="IPR036693">
    <property type="entry name" value="TF_LuxR_autoind-bd_dom_sf"/>
</dbReference>
<comment type="caution">
    <text evidence="5">The sequence shown here is derived from an EMBL/GenBank/DDBJ whole genome shotgun (WGS) entry which is preliminary data.</text>
</comment>
<dbReference type="OrthoDB" id="9803630at2"/>
<organism evidence="5 6">
    <name type="scientific">Bradyrhizobium betae</name>
    <dbReference type="NCBI Taxonomy" id="244734"/>
    <lineage>
        <taxon>Bacteria</taxon>
        <taxon>Pseudomonadati</taxon>
        <taxon>Pseudomonadota</taxon>
        <taxon>Alphaproteobacteria</taxon>
        <taxon>Hyphomicrobiales</taxon>
        <taxon>Nitrobacteraceae</taxon>
        <taxon>Bradyrhizobium</taxon>
    </lineage>
</organism>
<accession>A0A4Q1VSB6</accession>
<dbReference type="GO" id="GO:0003677">
    <property type="term" value="F:DNA binding"/>
    <property type="evidence" value="ECO:0007669"/>
    <property type="project" value="UniProtKB-KW"/>
</dbReference>
<evidence type="ECO:0000256" key="2">
    <source>
        <dbReference type="ARBA" id="ARBA00023125"/>
    </source>
</evidence>
<dbReference type="SUPFAM" id="SSF75516">
    <property type="entry name" value="Pheromone-binding domain of LuxR-like quorum-sensing transcription factors"/>
    <property type="match status" value="1"/>
</dbReference>
<name>A0A4Q1VSB6_9BRAD</name>
<dbReference type="InterPro" id="IPR000792">
    <property type="entry name" value="Tscrpt_reg_LuxR_C"/>
</dbReference>
<dbReference type="PANTHER" id="PTHR44688:SF16">
    <property type="entry name" value="DNA-BINDING TRANSCRIPTIONAL ACTIVATOR DEVR_DOSR"/>
    <property type="match status" value="1"/>
</dbReference>
<dbReference type="AlphaFoldDB" id="A0A4Q1VSB6"/>
<dbReference type="InterPro" id="IPR036388">
    <property type="entry name" value="WH-like_DNA-bd_sf"/>
</dbReference>
<protein>
    <submittedName>
        <fullName evidence="5">Transcriptional regulator</fullName>
    </submittedName>
</protein>